<reference evidence="2" key="1">
    <citation type="submission" date="2020-03" db="EMBL/GenBank/DDBJ databases">
        <authorList>
            <person name="Weist P."/>
        </authorList>
    </citation>
    <scope>NUCLEOTIDE SEQUENCE</scope>
</reference>
<dbReference type="EMBL" id="CADEAL010004305">
    <property type="protein sequence ID" value="CAB1456610.1"/>
    <property type="molecule type" value="Genomic_DNA"/>
</dbReference>
<evidence type="ECO:0000313" key="2">
    <source>
        <dbReference type="EMBL" id="CAB1456610.1"/>
    </source>
</evidence>
<keyword evidence="3" id="KW-1185">Reference proteome</keyword>
<organism evidence="2 3">
    <name type="scientific">Pleuronectes platessa</name>
    <name type="common">European plaice</name>
    <dbReference type="NCBI Taxonomy" id="8262"/>
    <lineage>
        <taxon>Eukaryota</taxon>
        <taxon>Metazoa</taxon>
        <taxon>Chordata</taxon>
        <taxon>Craniata</taxon>
        <taxon>Vertebrata</taxon>
        <taxon>Euteleostomi</taxon>
        <taxon>Actinopterygii</taxon>
        <taxon>Neopterygii</taxon>
        <taxon>Teleostei</taxon>
        <taxon>Neoteleostei</taxon>
        <taxon>Acanthomorphata</taxon>
        <taxon>Carangaria</taxon>
        <taxon>Pleuronectiformes</taxon>
        <taxon>Pleuronectoidei</taxon>
        <taxon>Pleuronectidae</taxon>
        <taxon>Pleuronectes</taxon>
    </lineage>
</organism>
<evidence type="ECO:0000256" key="1">
    <source>
        <dbReference type="SAM" id="MobiDB-lite"/>
    </source>
</evidence>
<feature type="compositionally biased region" description="Basic and acidic residues" evidence="1">
    <location>
        <begin position="1"/>
        <end position="22"/>
    </location>
</feature>
<feature type="region of interest" description="Disordered" evidence="1">
    <location>
        <begin position="1"/>
        <end position="30"/>
    </location>
</feature>
<comment type="caution">
    <text evidence="2">The sequence shown here is derived from an EMBL/GenBank/DDBJ whole genome shotgun (WGS) entry which is preliminary data.</text>
</comment>
<gene>
    <name evidence="2" type="ORF">PLEPLA_LOCUS44395</name>
</gene>
<name>A0A9N7VYJ7_PLEPL</name>
<sequence length="75" mass="8633">MLLETKRDGQRQTDREGGREAVGDAPKSGSAHFHYTQAHILQFASDTFLQLRVEEYYIRNLGVAPRDLRTKSERI</sequence>
<dbReference type="Proteomes" id="UP001153269">
    <property type="component" value="Unassembled WGS sequence"/>
</dbReference>
<accession>A0A9N7VYJ7</accession>
<dbReference type="AlphaFoldDB" id="A0A9N7VYJ7"/>
<proteinExistence type="predicted"/>
<evidence type="ECO:0000313" key="3">
    <source>
        <dbReference type="Proteomes" id="UP001153269"/>
    </source>
</evidence>
<protein>
    <submittedName>
        <fullName evidence="2">Uncharacterized protein</fullName>
    </submittedName>
</protein>